<evidence type="ECO:0000313" key="1">
    <source>
        <dbReference type="EMBL" id="EKC81193.1"/>
    </source>
</evidence>
<comment type="caution">
    <text evidence="1">The sequence shown here is derived from an EMBL/GenBank/DDBJ whole genome shotgun (WGS) entry which is preliminary data.</text>
</comment>
<proteinExistence type="predicted"/>
<accession>K1UGD5</accession>
<name>K1UGD5_9ZZZZ</name>
<gene>
    <name evidence="1" type="ORF">LEA_00597</name>
</gene>
<sequence>MERPLYFAYGSNINLDQMRYRCPDASVYGQAVLDNYD</sequence>
<dbReference type="Gene3D" id="3.10.490.10">
    <property type="entry name" value="Gamma-glutamyl cyclotransferase-like"/>
    <property type="match status" value="1"/>
</dbReference>
<organism evidence="1">
    <name type="scientific">human gut metagenome</name>
    <dbReference type="NCBI Taxonomy" id="408170"/>
    <lineage>
        <taxon>unclassified sequences</taxon>
        <taxon>metagenomes</taxon>
        <taxon>organismal metagenomes</taxon>
    </lineage>
</organism>
<dbReference type="InterPro" id="IPR036568">
    <property type="entry name" value="GGCT-like_sf"/>
</dbReference>
<feature type="non-terminal residue" evidence="1">
    <location>
        <position position="37"/>
    </location>
</feature>
<protein>
    <recommendedName>
        <fullName evidence="2">Gamma-glutamylcyclotransferase</fullName>
    </recommendedName>
</protein>
<dbReference type="AlphaFoldDB" id="K1UGD5"/>
<dbReference type="SUPFAM" id="SSF110857">
    <property type="entry name" value="Gamma-glutamyl cyclotransferase-like"/>
    <property type="match status" value="1"/>
</dbReference>
<evidence type="ECO:0008006" key="2">
    <source>
        <dbReference type="Google" id="ProtNLM"/>
    </source>
</evidence>
<dbReference type="EMBL" id="AJWY01000427">
    <property type="protein sequence ID" value="EKC81193.1"/>
    <property type="molecule type" value="Genomic_DNA"/>
</dbReference>
<reference evidence="1" key="1">
    <citation type="journal article" date="2013" name="Environ. Microbiol.">
        <title>Microbiota from the distal guts of lean and obese adolescents exhibit partial functional redundancy besides clear differences in community structure.</title>
        <authorList>
            <person name="Ferrer M."/>
            <person name="Ruiz A."/>
            <person name="Lanza F."/>
            <person name="Haange S.B."/>
            <person name="Oberbach A."/>
            <person name="Till H."/>
            <person name="Bargiela R."/>
            <person name="Campoy C."/>
            <person name="Segura M.T."/>
            <person name="Richter M."/>
            <person name="von Bergen M."/>
            <person name="Seifert J."/>
            <person name="Suarez A."/>
        </authorList>
    </citation>
    <scope>NUCLEOTIDE SEQUENCE</scope>
</reference>